<dbReference type="OMA" id="DTSHYVI"/>
<dbReference type="NCBIfam" id="TIGR00756">
    <property type="entry name" value="PPR"/>
    <property type="match status" value="5"/>
</dbReference>
<dbReference type="InterPro" id="IPR011990">
    <property type="entry name" value="TPR-like_helical_dom_sf"/>
</dbReference>
<feature type="repeat" description="PPR" evidence="2">
    <location>
        <begin position="78"/>
        <end position="112"/>
    </location>
</feature>
<gene>
    <name evidence="4" type="ORF">BVC80_1827g62</name>
</gene>
<proteinExistence type="predicted"/>
<dbReference type="InterPro" id="IPR002885">
    <property type="entry name" value="PPR_rpt"/>
</dbReference>
<protein>
    <submittedName>
        <fullName evidence="4">Pentatricopeptide repeat</fullName>
    </submittedName>
</protein>
<feature type="repeat" description="PPR" evidence="2">
    <location>
        <begin position="47"/>
        <end position="77"/>
    </location>
</feature>
<dbReference type="PANTHER" id="PTHR47926:SF436">
    <property type="entry name" value="PENTATRICOPEPTIDE REPEAT-CONTAINING PROTEIN ELI1, CHLOROPLASTIC-LIKE ISOFORM X2"/>
    <property type="match status" value="1"/>
</dbReference>
<organism evidence="4 5">
    <name type="scientific">Macleaya cordata</name>
    <name type="common">Five-seeded plume-poppy</name>
    <name type="synonym">Bocconia cordata</name>
    <dbReference type="NCBI Taxonomy" id="56857"/>
    <lineage>
        <taxon>Eukaryota</taxon>
        <taxon>Viridiplantae</taxon>
        <taxon>Streptophyta</taxon>
        <taxon>Embryophyta</taxon>
        <taxon>Tracheophyta</taxon>
        <taxon>Spermatophyta</taxon>
        <taxon>Magnoliopsida</taxon>
        <taxon>Ranunculales</taxon>
        <taxon>Papaveraceae</taxon>
        <taxon>Papaveroideae</taxon>
        <taxon>Macleaya</taxon>
    </lineage>
</organism>
<accession>A0A200QB62</accession>
<comment type="caution">
    <text evidence="4">The sequence shown here is derived from an EMBL/GenBank/DDBJ whole genome shotgun (WGS) entry which is preliminary data.</text>
</comment>
<dbReference type="GO" id="GO:0009451">
    <property type="term" value="P:RNA modification"/>
    <property type="evidence" value="ECO:0007669"/>
    <property type="project" value="InterPro"/>
</dbReference>
<dbReference type="Pfam" id="PF12854">
    <property type="entry name" value="PPR_1"/>
    <property type="match status" value="2"/>
</dbReference>
<dbReference type="FunFam" id="1.25.40.10:FF:000427">
    <property type="entry name" value="Pentatricopeptide repeat-containing protein chloroplastic"/>
    <property type="match status" value="1"/>
</dbReference>
<dbReference type="EMBL" id="MVGT01002446">
    <property type="protein sequence ID" value="OVA07699.1"/>
    <property type="molecule type" value="Genomic_DNA"/>
</dbReference>
<feature type="repeat" description="PPR" evidence="2">
    <location>
        <begin position="148"/>
        <end position="182"/>
    </location>
</feature>
<keyword evidence="5" id="KW-1185">Reference proteome</keyword>
<dbReference type="InterPro" id="IPR046960">
    <property type="entry name" value="PPR_At4g14850-like_plant"/>
</dbReference>
<evidence type="ECO:0000313" key="4">
    <source>
        <dbReference type="EMBL" id="OVA07699.1"/>
    </source>
</evidence>
<sequence>MLIIQNNGGSISNLIFAPVLKACSKASALKPGKQIHAQSLKHGFSSDIFIQTSLVQMYSSCGQFETALNLFDKMSQRNVVTWTTIMNSYLKLENPELALIGFQNMQKEGIKPDHFAIVSLLTACSRLGALNLGRWVHSYMQRMNLELTVFTGTALIDMYCKCGSVDDGLSVFNSMKKKNVQSWNSILHGLSVHGRGSEASSLFSEMEMDRVVRPNSVTFVAVLCGCSHNGLVEKGRFYFDSMQKKYGIEPTIKHYGCMVDLLGRAGLLDEAFEMVAKMPVAANSVIWGSLLSSCRAQNDLKMAEKVSQKIIEIQQESVEKDTSHYVIMSNMFARAGLRDKMAEARSKIGNKPKGKSWIEVGCDLHEFAVGSSSHPMWGKTMEMLDEVMEKVGREDGEDEERENPHSEKLAVAFGLLTTSAAMPIRVTKNLRICEDCHRLMKSISKVYHREIIVRDCTRFHRFTRGHCSCKDYW</sequence>
<feature type="domain" description="DYW" evidence="3">
    <location>
        <begin position="394"/>
        <end position="473"/>
    </location>
</feature>
<dbReference type="Gene3D" id="1.25.40.10">
    <property type="entry name" value="Tetratricopeptide repeat domain"/>
    <property type="match status" value="3"/>
</dbReference>
<dbReference type="GO" id="GO:0008270">
    <property type="term" value="F:zinc ion binding"/>
    <property type="evidence" value="ECO:0007669"/>
    <property type="project" value="InterPro"/>
</dbReference>
<dbReference type="Pfam" id="PF13041">
    <property type="entry name" value="PPR_2"/>
    <property type="match status" value="2"/>
</dbReference>
<evidence type="ECO:0000259" key="3">
    <source>
        <dbReference type="Pfam" id="PF14432"/>
    </source>
</evidence>
<dbReference type="GO" id="GO:0003723">
    <property type="term" value="F:RNA binding"/>
    <property type="evidence" value="ECO:0007669"/>
    <property type="project" value="InterPro"/>
</dbReference>
<name>A0A200QB62_MACCD</name>
<dbReference type="PROSITE" id="PS51375">
    <property type="entry name" value="PPR"/>
    <property type="match status" value="3"/>
</dbReference>
<evidence type="ECO:0000256" key="1">
    <source>
        <dbReference type="ARBA" id="ARBA00022737"/>
    </source>
</evidence>
<evidence type="ECO:0000256" key="2">
    <source>
        <dbReference type="PROSITE-ProRule" id="PRU00708"/>
    </source>
</evidence>
<dbReference type="PANTHER" id="PTHR47926">
    <property type="entry name" value="PENTATRICOPEPTIDE REPEAT-CONTAINING PROTEIN"/>
    <property type="match status" value="1"/>
</dbReference>
<dbReference type="Pfam" id="PF14432">
    <property type="entry name" value="DYW_deaminase"/>
    <property type="match status" value="1"/>
</dbReference>
<dbReference type="InParanoid" id="A0A200QB62"/>
<dbReference type="Proteomes" id="UP000195402">
    <property type="component" value="Unassembled WGS sequence"/>
</dbReference>
<dbReference type="AlphaFoldDB" id="A0A200QB62"/>
<dbReference type="FunFam" id="1.25.40.10:FF:000184">
    <property type="entry name" value="Pentatricopeptide repeat-containing protein, chloroplastic"/>
    <property type="match status" value="1"/>
</dbReference>
<evidence type="ECO:0000313" key="5">
    <source>
        <dbReference type="Proteomes" id="UP000195402"/>
    </source>
</evidence>
<keyword evidence="1" id="KW-0677">Repeat</keyword>
<reference evidence="4 5" key="1">
    <citation type="journal article" date="2017" name="Mol. Plant">
        <title>The Genome of Medicinal Plant Macleaya cordata Provides New Insights into Benzylisoquinoline Alkaloids Metabolism.</title>
        <authorList>
            <person name="Liu X."/>
            <person name="Liu Y."/>
            <person name="Huang P."/>
            <person name="Ma Y."/>
            <person name="Qing Z."/>
            <person name="Tang Q."/>
            <person name="Cao H."/>
            <person name="Cheng P."/>
            <person name="Zheng Y."/>
            <person name="Yuan Z."/>
            <person name="Zhou Y."/>
            <person name="Liu J."/>
            <person name="Tang Z."/>
            <person name="Zhuo Y."/>
            <person name="Zhang Y."/>
            <person name="Yu L."/>
            <person name="Huang J."/>
            <person name="Yang P."/>
            <person name="Peng Q."/>
            <person name="Zhang J."/>
            <person name="Jiang W."/>
            <person name="Zhang Z."/>
            <person name="Lin K."/>
            <person name="Ro D.K."/>
            <person name="Chen X."/>
            <person name="Xiong X."/>
            <person name="Shang Y."/>
            <person name="Huang S."/>
            <person name="Zeng J."/>
        </authorList>
    </citation>
    <scope>NUCLEOTIDE SEQUENCE [LARGE SCALE GENOMIC DNA]</scope>
    <source>
        <strain evidence="5">cv. BLH2017</strain>
        <tissue evidence="4">Root</tissue>
    </source>
</reference>
<dbReference type="InterPro" id="IPR032867">
    <property type="entry name" value="DYW_dom"/>
</dbReference>
<dbReference type="OrthoDB" id="1863354at2759"/>